<dbReference type="Proteomes" id="UP000007798">
    <property type="component" value="Unassembled WGS sequence"/>
</dbReference>
<dbReference type="eggNOG" id="KOG0294">
    <property type="taxonomic scope" value="Eukaryota"/>
</dbReference>
<feature type="compositionally biased region" description="Acidic residues" evidence="3">
    <location>
        <begin position="376"/>
        <end position="397"/>
    </location>
</feature>
<dbReference type="PROSITE" id="PS50082">
    <property type="entry name" value="WD_REPEATS_2"/>
    <property type="match status" value="1"/>
</dbReference>
<dbReference type="EMBL" id="CH963851">
    <property type="protein sequence ID" value="EDW75152.2"/>
    <property type="molecule type" value="Genomic_DNA"/>
</dbReference>
<dbReference type="Pfam" id="PF00400">
    <property type="entry name" value="WD40"/>
    <property type="match status" value="2"/>
</dbReference>
<gene>
    <name evidence="4" type="primary">Dwil\GK19853</name>
    <name evidence="4" type="ORF">Dwil_GK19853</name>
</gene>
<name>B4MSR3_DROWI</name>
<feature type="region of interest" description="Disordered" evidence="3">
    <location>
        <begin position="317"/>
        <end position="414"/>
    </location>
</feature>
<dbReference type="InterPro" id="IPR051959">
    <property type="entry name" value="PAK1-Kinase_Regulator"/>
</dbReference>
<dbReference type="STRING" id="7260.B4MSR3"/>
<dbReference type="InterPro" id="IPR015943">
    <property type="entry name" value="WD40/YVTN_repeat-like_dom_sf"/>
</dbReference>
<keyword evidence="5" id="KW-1185">Reference proteome</keyword>
<dbReference type="FunCoup" id="B4MSR3">
    <property type="interactions" value="1703"/>
</dbReference>
<dbReference type="SUPFAM" id="SSF50978">
    <property type="entry name" value="WD40 repeat-like"/>
    <property type="match status" value="1"/>
</dbReference>
<evidence type="ECO:0000256" key="1">
    <source>
        <dbReference type="ARBA" id="ARBA00045213"/>
    </source>
</evidence>
<dbReference type="AlphaFoldDB" id="B4MSR3"/>
<dbReference type="InParanoid" id="B4MSR3"/>
<dbReference type="Gene3D" id="2.130.10.10">
    <property type="entry name" value="YVTN repeat-like/Quinoprotein amine dehydrogenase"/>
    <property type="match status" value="2"/>
</dbReference>
<evidence type="ECO:0000313" key="4">
    <source>
        <dbReference type="EMBL" id="EDW75152.2"/>
    </source>
</evidence>
<reference evidence="4 5" key="1">
    <citation type="journal article" date="2007" name="Nature">
        <title>Evolution of genes and genomes on the Drosophila phylogeny.</title>
        <authorList>
            <consortium name="Drosophila 12 Genomes Consortium"/>
            <person name="Clark A.G."/>
            <person name="Eisen M.B."/>
            <person name="Smith D.R."/>
            <person name="Bergman C.M."/>
            <person name="Oliver B."/>
            <person name="Markow T.A."/>
            <person name="Kaufman T.C."/>
            <person name="Kellis M."/>
            <person name="Gelbart W."/>
            <person name="Iyer V.N."/>
            <person name="Pollard D.A."/>
            <person name="Sackton T.B."/>
            <person name="Larracuente A.M."/>
            <person name="Singh N.D."/>
            <person name="Abad J.P."/>
            <person name="Abt D.N."/>
            <person name="Adryan B."/>
            <person name="Aguade M."/>
            <person name="Akashi H."/>
            <person name="Anderson W.W."/>
            <person name="Aquadro C.F."/>
            <person name="Ardell D.H."/>
            <person name="Arguello R."/>
            <person name="Artieri C.G."/>
            <person name="Barbash D.A."/>
            <person name="Barker D."/>
            <person name="Barsanti P."/>
            <person name="Batterham P."/>
            <person name="Batzoglou S."/>
            <person name="Begun D."/>
            <person name="Bhutkar A."/>
            <person name="Blanco E."/>
            <person name="Bosak S.A."/>
            <person name="Bradley R.K."/>
            <person name="Brand A.D."/>
            <person name="Brent M.R."/>
            <person name="Brooks A.N."/>
            <person name="Brown R.H."/>
            <person name="Butlin R.K."/>
            <person name="Caggese C."/>
            <person name="Calvi B.R."/>
            <person name="Bernardo de Carvalho A."/>
            <person name="Caspi A."/>
            <person name="Castrezana S."/>
            <person name="Celniker S.E."/>
            <person name="Chang J.L."/>
            <person name="Chapple C."/>
            <person name="Chatterji S."/>
            <person name="Chinwalla A."/>
            <person name="Civetta A."/>
            <person name="Clifton S.W."/>
            <person name="Comeron J.M."/>
            <person name="Costello J.C."/>
            <person name="Coyne J.A."/>
            <person name="Daub J."/>
            <person name="David R.G."/>
            <person name="Delcher A.L."/>
            <person name="Delehaunty K."/>
            <person name="Do C.B."/>
            <person name="Ebling H."/>
            <person name="Edwards K."/>
            <person name="Eickbush T."/>
            <person name="Evans J.D."/>
            <person name="Filipski A."/>
            <person name="Findeiss S."/>
            <person name="Freyhult E."/>
            <person name="Fulton L."/>
            <person name="Fulton R."/>
            <person name="Garcia A.C."/>
            <person name="Gardiner A."/>
            <person name="Garfield D.A."/>
            <person name="Garvin B.E."/>
            <person name="Gibson G."/>
            <person name="Gilbert D."/>
            <person name="Gnerre S."/>
            <person name="Godfrey J."/>
            <person name="Good R."/>
            <person name="Gotea V."/>
            <person name="Gravely B."/>
            <person name="Greenberg A.J."/>
            <person name="Griffiths-Jones S."/>
            <person name="Gross S."/>
            <person name="Guigo R."/>
            <person name="Gustafson E.A."/>
            <person name="Haerty W."/>
            <person name="Hahn M.W."/>
            <person name="Halligan D.L."/>
            <person name="Halpern A.L."/>
            <person name="Halter G.M."/>
            <person name="Han M.V."/>
            <person name="Heger A."/>
            <person name="Hillier L."/>
            <person name="Hinrichs A.S."/>
            <person name="Holmes I."/>
            <person name="Hoskins R.A."/>
            <person name="Hubisz M.J."/>
            <person name="Hultmark D."/>
            <person name="Huntley M.A."/>
            <person name="Jaffe D.B."/>
            <person name="Jagadeeshan S."/>
            <person name="Jeck W.R."/>
            <person name="Johnson J."/>
            <person name="Jones C.D."/>
            <person name="Jordan W.C."/>
            <person name="Karpen G.H."/>
            <person name="Kataoka E."/>
            <person name="Keightley P.D."/>
            <person name="Kheradpour P."/>
            <person name="Kirkness E.F."/>
            <person name="Koerich L.B."/>
            <person name="Kristiansen K."/>
            <person name="Kudrna D."/>
            <person name="Kulathinal R.J."/>
            <person name="Kumar S."/>
            <person name="Kwok R."/>
            <person name="Lander E."/>
            <person name="Langley C.H."/>
            <person name="Lapoint R."/>
            <person name="Lazzaro B.P."/>
            <person name="Lee S.J."/>
            <person name="Levesque L."/>
            <person name="Li R."/>
            <person name="Lin C.F."/>
            <person name="Lin M.F."/>
            <person name="Lindblad-Toh K."/>
            <person name="Llopart A."/>
            <person name="Long M."/>
            <person name="Low L."/>
            <person name="Lozovsky E."/>
            <person name="Lu J."/>
            <person name="Luo M."/>
            <person name="Machado C.A."/>
            <person name="Makalowski W."/>
            <person name="Marzo M."/>
            <person name="Matsuda M."/>
            <person name="Matzkin L."/>
            <person name="McAllister B."/>
            <person name="McBride C.S."/>
            <person name="McKernan B."/>
            <person name="McKernan K."/>
            <person name="Mendez-Lago M."/>
            <person name="Minx P."/>
            <person name="Mollenhauer M.U."/>
            <person name="Montooth K."/>
            <person name="Mount S.M."/>
            <person name="Mu X."/>
            <person name="Myers E."/>
            <person name="Negre B."/>
            <person name="Newfeld S."/>
            <person name="Nielsen R."/>
            <person name="Noor M.A."/>
            <person name="O'Grady P."/>
            <person name="Pachter L."/>
            <person name="Papaceit M."/>
            <person name="Parisi M.J."/>
            <person name="Parisi M."/>
            <person name="Parts L."/>
            <person name="Pedersen J.S."/>
            <person name="Pesole G."/>
            <person name="Phillippy A.M."/>
            <person name="Ponting C.P."/>
            <person name="Pop M."/>
            <person name="Porcelli D."/>
            <person name="Powell J.R."/>
            <person name="Prohaska S."/>
            <person name="Pruitt K."/>
            <person name="Puig M."/>
            <person name="Quesneville H."/>
            <person name="Ram K.R."/>
            <person name="Rand D."/>
            <person name="Rasmussen M.D."/>
            <person name="Reed L.K."/>
            <person name="Reenan R."/>
            <person name="Reily A."/>
            <person name="Remington K.A."/>
            <person name="Rieger T.T."/>
            <person name="Ritchie M.G."/>
            <person name="Robin C."/>
            <person name="Rogers Y.H."/>
            <person name="Rohde C."/>
            <person name="Rozas J."/>
            <person name="Rubenfield M.J."/>
            <person name="Ruiz A."/>
            <person name="Russo S."/>
            <person name="Salzberg S.L."/>
            <person name="Sanchez-Gracia A."/>
            <person name="Saranga D.J."/>
            <person name="Sato H."/>
            <person name="Schaeffer S.W."/>
            <person name="Schatz M.C."/>
            <person name="Schlenke T."/>
            <person name="Schwartz R."/>
            <person name="Segarra C."/>
            <person name="Singh R.S."/>
            <person name="Sirot L."/>
            <person name="Sirota M."/>
            <person name="Sisneros N.B."/>
            <person name="Smith C.D."/>
            <person name="Smith T.F."/>
            <person name="Spieth J."/>
            <person name="Stage D.E."/>
            <person name="Stark A."/>
            <person name="Stephan W."/>
            <person name="Strausberg R.L."/>
            <person name="Strempel S."/>
            <person name="Sturgill D."/>
            <person name="Sutton G."/>
            <person name="Sutton G.G."/>
            <person name="Tao W."/>
            <person name="Teichmann S."/>
            <person name="Tobari Y.N."/>
            <person name="Tomimura Y."/>
            <person name="Tsolas J.M."/>
            <person name="Valente V.L."/>
            <person name="Venter E."/>
            <person name="Venter J.C."/>
            <person name="Vicario S."/>
            <person name="Vieira F.G."/>
            <person name="Vilella A.J."/>
            <person name="Villasante A."/>
            <person name="Walenz B."/>
            <person name="Wang J."/>
            <person name="Wasserman M."/>
            <person name="Watts T."/>
            <person name="Wilson D."/>
            <person name="Wilson R.K."/>
            <person name="Wing R.A."/>
            <person name="Wolfner M.F."/>
            <person name="Wong A."/>
            <person name="Wong G.K."/>
            <person name="Wu C.I."/>
            <person name="Wu G."/>
            <person name="Yamamoto D."/>
            <person name="Yang H.P."/>
            <person name="Yang S.P."/>
            <person name="Yorke J.A."/>
            <person name="Yoshida K."/>
            <person name="Zdobnov E."/>
            <person name="Zhang P."/>
            <person name="Zhang Y."/>
            <person name="Zimin A.V."/>
            <person name="Baldwin J."/>
            <person name="Abdouelleil A."/>
            <person name="Abdulkadir J."/>
            <person name="Abebe A."/>
            <person name="Abera B."/>
            <person name="Abreu J."/>
            <person name="Acer S.C."/>
            <person name="Aftuck L."/>
            <person name="Alexander A."/>
            <person name="An P."/>
            <person name="Anderson E."/>
            <person name="Anderson S."/>
            <person name="Arachi H."/>
            <person name="Azer M."/>
            <person name="Bachantsang P."/>
            <person name="Barry A."/>
            <person name="Bayul T."/>
            <person name="Berlin A."/>
            <person name="Bessette D."/>
            <person name="Bloom T."/>
            <person name="Blye J."/>
            <person name="Boguslavskiy L."/>
            <person name="Bonnet C."/>
            <person name="Boukhgalter B."/>
            <person name="Bourzgui I."/>
            <person name="Brown A."/>
            <person name="Cahill P."/>
            <person name="Channer S."/>
            <person name="Cheshatsang Y."/>
            <person name="Chuda L."/>
            <person name="Citroen M."/>
            <person name="Collymore A."/>
            <person name="Cooke P."/>
            <person name="Costello M."/>
            <person name="D'Aco K."/>
            <person name="Daza R."/>
            <person name="De Haan G."/>
            <person name="DeGray S."/>
            <person name="DeMaso C."/>
            <person name="Dhargay N."/>
            <person name="Dooley K."/>
            <person name="Dooley E."/>
            <person name="Doricent M."/>
            <person name="Dorje P."/>
            <person name="Dorjee K."/>
            <person name="Dupes A."/>
            <person name="Elong R."/>
            <person name="Falk J."/>
            <person name="Farina A."/>
            <person name="Faro S."/>
            <person name="Ferguson D."/>
            <person name="Fisher S."/>
            <person name="Foley C.D."/>
            <person name="Franke A."/>
            <person name="Friedrich D."/>
            <person name="Gadbois L."/>
            <person name="Gearin G."/>
            <person name="Gearin C.R."/>
            <person name="Giannoukos G."/>
            <person name="Goode T."/>
            <person name="Graham J."/>
            <person name="Grandbois E."/>
            <person name="Grewal S."/>
            <person name="Gyaltsen K."/>
            <person name="Hafez N."/>
            <person name="Hagos B."/>
            <person name="Hall J."/>
            <person name="Henson C."/>
            <person name="Hollinger A."/>
            <person name="Honan T."/>
            <person name="Huard M.D."/>
            <person name="Hughes L."/>
            <person name="Hurhula B."/>
            <person name="Husby M.E."/>
            <person name="Kamat A."/>
            <person name="Kanga B."/>
            <person name="Kashin S."/>
            <person name="Khazanovich D."/>
            <person name="Kisner P."/>
            <person name="Lance K."/>
            <person name="Lara M."/>
            <person name="Lee W."/>
            <person name="Lennon N."/>
            <person name="Letendre F."/>
            <person name="LeVine R."/>
            <person name="Lipovsky A."/>
            <person name="Liu X."/>
            <person name="Liu J."/>
            <person name="Liu S."/>
            <person name="Lokyitsang T."/>
            <person name="Lokyitsang Y."/>
            <person name="Lubonja R."/>
            <person name="Lui A."/>
            <person name="MacDonald P."/>
            <person name="Magnisalis V."/>
            <person name="Maru K."/>
            <person name="Matthews C."/>
            <person name="McCusker W."/>
            <person name="McDonough S."/>
            <person name="Mehta T."/>
            <person name="Meldrim J."/>
            <person name="Meneus L."/>
            <person name="Mihai O."/>
            <person name="Mihalev A."/>
            <person name="Mihova T."/>
            <person name="Mittelman R."/>
            <person name="Mlenga V."/>
            <person name="Montmayeur A."/>
            <person name="Mulrain L."/>
            <person name="Navidi A."/>
            <person name="Naylor J."/>
            <person name="Negash T."/>
            <person name="Nguyen T."/>
            <person name="Nguyen N."/>
            <person name="Nicol R."/>
            <person name="Norbu C."/>
            <person name="Norbu N."/>
            <person name="Novod N."/>
            <person name="O'Neill B."/>
            <person name="Osman S."/>
            <person name="Markiewicz E."/>
            <person name="Oyono O.L."/>
            <person name="Patti C."/>
            <person name="Phunkhang P."/>
            <person name="Pierre F."/>
            <person name="Priest M."/>
            <person name="Raghuraman S."/>
            <person name="Rege F."/>
            <person name="Reyes R."/>
            <person name="Rise C."/>
            <person name="Rogov P."/>
            <person name="Ross K."/>
            <person name="Ryan E."/>
            <person name="Settipalli S."/>
            <person name="Shea T."/>
            <person name="Sherpa N."/>
            <person name="Shi L."/>
            <person name="Shih D."/>
            <person name="Sparrow T."/>
            <person name="Spaulding J."/>
            <person name="Stalker J."/>
            <person name="Stange-Thomann N."/>
            <person name="Stavropoulos S."/>
            <person name="Stone C."/>
            <person name="Strader C."/>
            <person name="Tesfaye S."/>
            <person name="Thomson T."/>
            <person name="Thoulutsang Y."/>
            <person name="Thoulutsang D."/>
            <person name="Topham K."/>
            <person name="Topping I."/>
            <person name="Tsamla T."/>
            <person name="Vassiliev H."/>
            <person name="Vo A."/>
            <person name="Wangchuk T."/>
            <person name="Wangdi T."/>
            <person name="Weiand M."/>
            <person name="Wilkinson J."/>
            <person name="Wilson A."/>
            <person name="Yadav S."/>
            <person name="Young G."/>
            <person name="Yu Q."/>
            <person name="Zembek L."/>
            <person name="Zhong D."/>
            <person name="Zimmer A."/>
            <person name="Zwirko Z."/>
            <person name="Jaffe D.B."/>
            <person name="Alvarez P."/>
            <person name="Brockman W."/>
            <person name="Butler J."/>
            <person name="Chin C."/>
            <person name="Gnerre S."/>
            <person name="Grabherr M."/>
            <person name="Kleber M."/>
            <person name="Mauceli E."/>
            <person name="MacCallum I."/>
        </authorList>
    </citation>
    <scope>NUCLEOTIDE SEQUENCE [LARGE SCALE GENOMIC DNA]</scope>
    <source>
        <strain evidence="5">Tucson 14030-0811.24</strain>
    </source>
</reference>
<evidence type="ECO:0000256" key="2">
    <source>
        <dbReference type="PROSITE-ProRule" id="PRU00221"/>
    </source>
</evidence>
<dbReference type="HOGENOM" id="CLU_031466_3_0_1"/>
<sequence>MLPNIEIIVGTYEEFLLGYQFKQQEADKIQLKQTFADKSHAGSIKCLAVQGPWIATGGSDDRIFIYDMRSRKQSQILLSHTGTINALVFSPDLTHLLSGSTDGHMIATRVGSWSTEGDWRKAHSGSPVTHISCHPSSKLALSLGGDQVLHTWNLVKGRVAYKTNLKSKRSQLGSYPECLSWSTDGNHFTLSGPLALEVWDIKTANVVRSVKMPSKPICVSWLSETELVTGLENGQVAWVTLQTKDEPKLIPAHAARVKAMAYLSDTLATVSSAGELKLWSCDLEKQELNILATSNLDCRPTCLGLLDLAQFGNKTKEDVAPTPVKGATNNKAANNKQNKSAENPESSAKARGFVTIEYEQDLQENESETKKKESNSEAEDSEDDEESEDLSESDDEIAGSKLRPPAKRKFKSKK</sequence>
<proteinExistence type="predicted"/>
<dbReference type="InterPro" id="IPR036322">
    <property type="entry name" value="WD40_repeat_dom_sf"/>
</dbReference>
<evidence type="ECO:0000256" key="3">
    <source>
        <dbReference type="SAM" id="MobiDB-lite"/>
    </source>
</evidence>
<dbReference type="SMR" id="B4MSR3"/>
<dbReference type="OrthoDB" id="308449at2759"/>
<evidence type="ECO:0000313" key="5">
    <source>
        <dbReference type="Proteomes" id="UP000007798"/>
    </source>
</evidence>
<feature type="compositionally biased region" description="Basic residues" evidence="3">
    <location>
        <begin position="404"/>
        <end position="414"/>
    </location>
</feature>
<protein>
    <submittedName>
        <fullName evidence="4">Uncharacterized protein</fullName>
    </submittedName>
</protein>
<dbReference type="InterPro" id="IPR001680">
    <property type="entry name" value="WD40_rpt"/>
</dbReference>
<accession>B4MSR3</accession>
<dbReference type="SMART" id="SM00320">
    <property type="entry name" value="WD40"/>
    <property type="match status" value="4"/>
</dbReference>
<dbReference type="PANTHER" id="PTHR44675">
    <property type="entry name" value="PAK1 INTERACTING PROTEIN 1"/>
    <property type="match status" value="1"/>
</dbReference>
<dbReference type="PANTHER" id="PTHR44675:SF1">
    <property type="entry name" value="P21-ACTIVATED PROTEIN KINASE-INTERACTING PROTEIN 1"/>
    <property type="match status" value="1"/>
</dbReference>
<feature type="repeat" description="WD" evidence="2">
    <location>
        <begin position="77"/>
        <end position="105"/>
    </location>
</feature>
<comment type="function">
    <text evidence="1">Negatively regulates the PAK1 kinase. PAK1 is a member of the PAK kinase family, which has been shown to play a positive role in the regulation of signaling pathways involving MAPK8 and RELA. PAK1 exists as an inactive homodimer, which is activated by binding of small GTPases such as CDC42 to an N-terminal regulatory domain. PAK1IP1 also binds to the N-terminus of PAK1, and inhibits the specific activation of PAK1 by CDC42. May be involved in ribosomal large subunit assembly.</text>
</comment>
<keyword evidence="2" id="KW-0853">WD repeat</keyword>
<organism evidence="4 5">
    <name type="scientific">Drosophila willistoni</name>
    <name type="common">Fruit fly</name>
    <dbReference type="NCBI Taxonomy" id="7260"/>
    <lineage>
        <taxon>Eukaryota</taxon>
        <taxon>Metazoa</taxon>
        <taxon>Ecdysozoa</taxon>
        <taxon>Arthropoda</taxon>
        <taxon>Hexapoda</taxon>
        <taxon>Insecta</taxon>
        <taxon>Pterygota</taxon>
        <taxon>Neoptera</taxon>
        <taxon>Endopterygota</taxon>
        <taxon>Diptera</taxon>
        <taxon>Brachycera</taxon>
        <taxon>Muscomorpha</taxon>
        <taxon>Ephydroidea</taxon>
        <taxon>Drosophilidae</taxon>
        <taxon>Drosophila</taxon>
        <taxon>Sophophora</taxon>
    </lineage>
</organism>
<feature type="compositionally biased region" description="Low complexity" evidence="3">
    <location>
        <begin position="325"/>
        <end position="343"/>
    </location>
</feature>